<dbReference type="EMBL" id="GDID01000120">
    <property type="protein sequence ID" value="JAP96486.1"/>
    <property type="molecule type" value="Transcribed_RNA"/>
</dbReference>
<dbReference type="Pfam" id="PF06294">
    <property type="entry name" value="CH_2"/>
    <property type="match status" value="1"/>
</dbReference>
<feature type="domain" description="CH-like" evidence="1">
    <location>
        <begin position="8"/>
        <end position="91"/>
    </location>
</feature>
<accession>A0A146KMD0</accession>
<sequence>VKITPQIQQWYDSLKLKPINNFRHDLFSGFIIAQIYNKIYPNFELRSFINSTSVELAIQNWERILQLQNKMDIQTSLTEQKIQKVVNNEDEKTLFDLFIELFQLSSKQSVKEFNIQQNTLTKKYVPIQTIKLNISAQKEPQITKQIQQYPEGIPAFCRGSYVNSRKLITHMSEACQNAISSIPDIREFIEMIDPRTDFCFPFPQLIWKLPPQYCIPVCEKLLENLQIELIIDALMFDFTQFYDFAKIIVHSAVAVNQIVSQTQIFDQTTDFLIKVLSQMKQKSEDVVYMIYTDVIIAKLLPELPLINFSLVHFFKICLVCVNLTPAVFQQLIQLSLFNLKQNQKAVGENRLRFEILIAFTVLSQESGKYKEQIARSCIKYALHGELLRDQEKYAALDLMARCFCLNPNMFHEFEFQYFRIINVLVNKLHLEENIMHDFEQILQISFKNELELEFMFDNLQQLNYEQVLFIIKQLNKLELATGAHNLKLISQQLETKLITDLELPPCHFYIGITATLRRQANNIDTLSKQFSNNPVKHMEHLKQFNEAMQNNEQLNLLLENIITFLKSNLDYLPSVFCLLGGQNLQTDIILSYYAQNSIDMNQFLNKPNNMVSIENEGETYYKLKSELPAKMYENILTIFNKQNLEKITPLLIIYLSSLDLDISVCNLLIQFSVINNSQAQYLYALIGEELFSLTLSENRLFSESIIDLVMLILVQMNQQKQLLDNNDDIRTTLQALLDCCFGYQRKELDHEKKHNLQDNCIKLMNQLKQDVGIRVILVDMFEKMDYETYGNDHLEKLISEIAGDV</sequence>
<name>A0A146KMD0_9EUKA</name>
<feature type="non-terminal residue" evidence="2">
    <location>
        <position position="1"/>
    </location>
</feature>
<gene>
    <name evidence="2" type="ORF">TPC1_10159</name>
</gene>
<dbReference type="GO" id="GO:0005737">
    <property type="term" value="C:cytoplasm"/>
    <property type="evidence" value="ECO:0007669"/>
    <property type="project" value="UniProtKB-ARBA"/>
</dbReference>
<reference evidence="2" key="1">
    <citation type="submission" date="2015-07" db="EMBL/GenBank/DDBJ databases">
        <title>Adaptation to a free-living lifestyle via gene acquisitions in the diplomonad Trepomonas sp. PC1.</title>
        <authorList>
            <person name="Xu F."/>
            <person name="Jerlstrom-Hultqvist J."/>
            <person name="Kolisko M."/>
            <person name="Simpson A.G.B."/>
            <person name="Roger A.J."/>
            <person name="Svard S.G."/>
            <person name="Andersson J.O."/>
        </authorList>
    </citation>
    <scope>NUCLEOTIDE SEQUENCE</scope>
    <source>
        <strain evidence="2">PC1</strain>
    </source>
</reference>
<evidence type="ECO:0000313" key="2">
    <source>
        <dbReference type="EMBL" id="JAP96486.1"/>
    </source>
</evidence>
<dbReference type="Gene3D" id="1.10.418.10">
    <property type="entry name" value="Calponin-like domain"/>
    <property type="match status" value="1"/>
</dbReference>
<dbReference type="SUPFAM" id="SSF47576">
    <property type="entry name" value="Calponin-homology domain, CH-domain"/>
    <property type="match status" value="1"/>
</dbReference>
<protein>
    <recommendedName>
        <fullName evidence="1">CH-like domain-containing protein</fullName>
    </recommendedName>
</protein>
<dbReference type="InterPro" id="IPR010441">
    <property type="entry name" value="CH_2"/>
</dbReference>
<evidence type="ECO:0000259" key="1">
    <source>
        <dbReference type="Pfam" id="PF06294"/>
    </source>
</evidence>
<dbReference type="InterPro" id="IPR036872">
    <property type="entry name" value="CH_dom_sf"/>
</dbReference>
<organism evidence="2">
    <name type="scientific">Trepomonas sp. PC1</name>
    <dbReference type="NCBI Taxonomy" id="1076344"/>
    <lineage>
        <taxon>Eukaryota</taxon>
        <taxon>Metamonada</taxon>
        <taxon>Diplomonadida</taxon>
        <taxon>Hexamitidae</taxon>
        <taxon>Hexamitinae</taxon>
        <taxon>Trepomonas</taxon>
    </lineage>
</organism>
<proteinExistence type="predicted"/>
<dbReference type="AlphaFoldDB" id="A0A146KMD0"/>